<evidence type="ECO:0000313" key="2">
    <source>
        <dbReference type="Proteomes" id="UP000002640"/>
    </source>
</evidence>
<dbReference type="InParanoid" id="G5A9B3"/>
<dbReference type="KEGG" id="psoj:PHYSODRAFT_306379"/>
<organism evidence="1 2">
    <name type="scientific">Phytophthora sojae (strain P6497)</name>
    <name type="common">Soybean stem and root rot agent</name>
    <name type="synonym">Phytophthora megasperma f. sp. glycines</name>
    <dbReference type="NCBI Taxonomy" id="1094619"/>
    <lineage>
        <taxon>Eukaryota</taxon>
        <taxon>Sar</taxon>
        <taxon>Stramenopiles</taxon>
        <taxon>Oomycota</taxon>
        <taxon>Peronosporomycetes</taxon>
        <taxon>Peronosporales</taxon>
        <taxon>Peronosporaceae</taxon>
        <taxon>Phytophthora</taxon>
    </lineage>
</organism>
<protein>
    <submittedName>
        <fullName evidence="1">Uncharacterized protein</fullName>
    </submittedName>
</protein>
<name>G5A9B3_PHYSP</name>
<dbReference type="RefSeq" id="XP_009536661.1">
    <property type="nucleotide sequence ID" value="XM_009538366.1"/>
</dbReference>
<dbReference type="GeneID" id="20642715"/>
<keyword evidence="2" id="KW-1185">Reference proteome</keyword>
<dbReference type="Proteomes" id="UP000002640">
    <property type="component" value="Unassembled WGS sequence"/>
</dbReference>
<proteinExistence type="predicted"/>
<reference evidence="1 2" key="1">
    <citation type="journal article" date="2006" name="Science">
        <title>Phytophthora genome sequences uncover evolutionary origins and mechanisms of pathogenesis.</title>
        <authorList>
            <person name="Tyler B.M."/>
            <person name="Tripathy S."/>
            <person name="Zhang X."/>
            <person name="Dehal P."/>
            <person name="Jiang R.H."/>
            <person name="Aerts A."/>
            <person name="Arredondo F.D."/>
            <person name="Baxter L."/>
            <person name="Bensasson D."/>
            <person name="Beynon J.L."/>
            <person name="Chapman J."/>
            <person name="Damasceno C.M."/>
            <person name="Dorrance A.E."/>
            <person name="Dou D."/>
            <person name="Dickerman A.W."/>
            <person name="Dubchak I.L."/>
            <person name="Garbelotto M."/>
            <person name="Gijzen M."/>
            <person name="Gordon S.G."/>
            <person name="Govers F."/>
            <person name="Grunwald N.J."/>
            <person name="Huang W."/>
            <person name="Ivors K.L."/>
            <person name="Jones R.W."/>
            <person name="Kamoun S."/>
            <person name="Krampis K."/>
            <person name="Lamour K.H."/>
            <person name="Lee M.K."/>
            <person name="McDonald W.H."/>
            <person name="Medina M."/>
            <person name="Meijer H.J."/>
            <person name="Nordberg E.K."/>
            <person name="Maclean D.J."/>
            <person name="Ospina-Giraldo M.D."/>
            <person name="Morris P.F."/>
            <person name="Phuntumart V."/>
            <person name="Putnam N.H."/>
            <person name="Rash S."/>
            <person name="Rose J.K."/>
            <person name="Sakihama Y."/>
            <person name="Salamov A.A."/>
            <person name="Savidor A."/>
            <person name="Scheuring C.F."/>
            <person name="Smith B.M."/>
            <person name="Sobral B.W."/>
            <person name="Terry A."/>
            <person name="Torto-Alalibo T.A."/>
            <person name="Win J."/>
            <person name="Xu Z."/>
            <person name="Zhang H."/>
            <person name="Grigoriev I.V."/>
            <person name="Rokhsar D.S."/>
            <person name="Boore J.L."/>
        </authorList>
    </citation>
    <scope>NUCLEOTIDE SEQUENCE [LARGE SCALE GENOMIC DNA]</scope>
    <source>
        <strain evidence="1 2">P6497</strain>
    </source>
</reference>
<gene>
    <name evidence="1" type="ORF">PHYSODRAFT_306379</name>
</gene>
<dbReference type="EMBL" id="JH159161">
    <property type="protein sequence ID" value="EGZ08489.1"/>
    <property type="molecule type" value="Genomic_DNA"/>
</dbReference>
<sequence>MPANEAWNWSSPDTQFEFFADENDQNDVALVAIELATDEPLPYPTIMPDINNVVLGDWSHGTIFFSIFFRSGDGDEEEGEEMFPHYVDFKSSSVELGGTLHHQAKTEEGDSGGMLYCYADDPEKLVPACVITVQWIGVDHSHTYSVKQVGALQTLWKMTRQTLDERNSCMLYCGTKFASSDQRPQPPAPMRHPEQPYYMALSRLEFICDFFSDVLATLYRILWSNPAKRQDTSMLATVTILRSSWVLSAVAIDEIPLFNSVEVDAAVYSLPCLFHIPR</sequence>
<accession>G5A9B3</accession>
<dbReference type="AlphaFoldDB" id="G5A9B3"/>
<evidence type="ECO:0000313" key="1">
    <source>
        <dbReference type="EMBL" id="EGZ08489.1"/>
    </source>
</evidence>